<protein>
    <recommendedName>
        <fullName evidence="4">6-bladed beta-propeller</fullName>
    </recommendedName>
</protein>
<organism evidence="2 3">
    <name type="scientific">Tumebacillus algifaecis</name>
    <dbReference type="NCBI Taxonomy" id="1214604"/>
    <lineage>
        <taxon>Bacteria</taxon>
        <taxon>Bacillati</taxon>
        <taxon>Bacillota</taxon>
        <taxon>Bacilli</taxon>
        <taxon>Bacillales</taxon>
        <taxon>Alicyclobacillaceae</taxon>
        <taxon>Tumebacillus</taxon>
    </lineage>
</organism>
<feature type="signal peptide" evidence="1">
    <location>
        <begin position="1"/>
        <end position="20"/>
    </location>
</feature>
<proteinExistence type="predicted"/>
<evidence type="ECO:0000313" key="3">
    <source>
        <dbReference type="Proteomes" id="UP000214688"/>
    </source>
</evidence>
<accession>A0A223D613</accession>
<feature type="chain" id="PRO_5038901984" description="6-bladed beta-propeller" evidence="1">
    <location>
        <begin position="21"/>
        <end position="325"/>
    </location>
</feature>
<keyword evidence="3" id="KW-1185">Reference proteome</keyword>
<dbReference type="OrthoDB" id="9799230at2"/>
<reference evidence="2 3" key="1">
    <citation type="journal article" date="2015" name="Int. J. Syst. Evol. Microbiol.">
        <title>Tumebacillus algifaecis sp. nov., isolated from decomposing algal scum.</title>
        <authorList>
            <person name="Wu Y.F."/>
            <person name="Zhang B."/>
            <person name="Xing P."/>
            <person name="Wu Q.L."/>
            <person name="Liu S.J."/>
        </authorList>
    </citation>
    <scope>NUCLEOTIDE SEQUENCE [LARGE SCALE GENOMIC DNA]</scope>
    <source>
        <strain evidence="2 3">THMBR28</strain>
    </source>
</reference>
<dbReference type="InterPro" id="IPR011042">
    <property type="entry name" value="6-blade_b-propeller_TolB-like"/>
</dbReference>
<evidence type="ECO:0008006" key="4">
    <source>
        <dbReference type="Google" id="ProtNLM"/>
    </source>
</evidence>
<dbReference type="RefSeq" id="WP_094238250.1">
    <property type="nucleotide sequence ID" value="NZ_CP022657.1"/>
</dbReference>
<gene>
    <name evidence="2" type="ORF">CIG75_20395</name>
</gene>
<dbReference type="EMBL" id="CP022657">
    <property type="protein sequence ID" value="ASS77028.1"/>
    <property type="molecule type" value="Genomic_DNA"/>
</dbReference>
<evidence type="ECO:0000313" key="2">
    <source>
        <dbReference type="EMBL" id="ASS77028.1"/>
    </source>
</evidence>
<dbReference type="Gene3D" id="2.120.10.30">
    <property type="entry name" value="TolB, C-terminal domain"/>
    <property type="match status" value="1"/>
</dbReference>
<dbReference type="SUPFAM" id="SSF101898">
    <property type="entry name" value="NHL repeat"/>
    <property type="match status" value="1"/>
</dbReference>
<dbReference type="Proteomes" id="UP000214688">
    <property type="component" value="Chromosome"/>
</dbReference>
<name>A0A223D613_9BACL</name>
<dbReference type="KEGG" id="tab:CIG75_20395"/>
<dbReference type="AlphaFoldDB" id="A0A223D613"/>
<keyword evidence="1" id="KW-0732">Signal</keyword>
<evidence type="ECO:0000256" key="1">
    <source>
        <dbReference type="SAM" id="SignalP"/>
    </source>
</evidence>
<sequence length="325" mass="36523">MKIVKSLMVSTIMVSMLATGCAQESKQSDENWLDPKLKDVKVEAPAMIQFKQTYQDPQVIDKSMQTPRGLGYDARQDALYIADPKSSKVMKWQHGKLETFLTSGSGKENVATPVTVRVDSQGRLWVLDGAASMVKVFDENGKYQFGITLDEKSLITTMGIDDQEHAYVGFKDHVVKYDADGKRAHVFAEPMVSSITMYNDMVYFLRNEAIVKDQAGNEEKFDNGFVKYSLDGSGKQELPAPERSGIGQLVVNPVDNQLYAWDVDKRLIQLDSEGNILTTHYDYFGGNKYEVRFRSEFGLAMVFDKNGSIYTTKEVQGELIQLLAK</sequence>
<dbReference type="PROSITE" id="PS51257">
    <property type="entry name" value="PROKAR_LIPOPROTEIN"/>
    <property type="match status" value="1"/>
</dbReference>